<feature type="compositionally biased region" description="Low complexity" evidence="6">
    <location>
        <begin position="221"/>
        <end position="232"/>
    </location>
</feature>
<evidence type="ECO:0000313" key="8">
    <source>
        <dbReference type="EMBL" id="TPX31083.1"/>
    </source>
</evidence>
<proteinExistence type="predicted"/>
<feature type="compositionally biased region" description="Polar residues" evidence="6">
    <location>
        <begin position="233"/>
        <end position="249"/>
    </location>
</feature>
<dbReference type="SUPFAM" id="SSF55455">
    <property type="entry name" value="SRF-like"/>
    <property type="match status" value="1"/>
</dbReference>
<dbReference type="EMBL" id="QEAO01000051">
    <property type="protein sequence ID" value="TPX31083.1"/>
    <property type="molecule type" value="Genomic_DNA"/>
</dbReference>
<feature type="region of interest" description="Disordered" evidence="6">
    <location>
        <begin position="334"/>
        <end position="353"/>
    </location>
</feature>
<evidence type="ECO:0000256" key="4">
    <source>
        <dbReference type="ARBA" id="ARBA00023163"/>
    </source>
</evidence>
<dbReference type="CDD" id="cd00266">
    <property type="entry name" value="MADS_SRF_like"/>
    <property type="match status" value="1"/>
</dbReference>
<dbReference type="GO" id="GO:0046983">
    <property type="term" value="F:protein dimerization activity"/>
    <property type="evidence" value="ECO:0007669"/>
    <property type="project" value="InterPro"/>
</dbReference>
<reference evidence="8 9" key="1">
    <citation type="journal article" date="2019" name="Sci. Rep.">
        <title>Comparative genomics of chytrid fungi reveal insights into the obligate biotrophic and pathogenic lifestyle of Synchytrium endobioticum.</title>
        <authorList>
            <person name="van de Vossenberg B.T.L.H."/>
            <person name="Warris S."/>
            <person name="Nguyen H.D.T."/>
            <person name="van Gent-Pelzer M.P.E."/>
            <person name="Joly D.L."/>
            <person name="van de Geest H.C."/>
            <person name="Bonants P.J.M."/>
            <person name="Smith D.S."/>
            <person name="Levesque C.A."/>
            <person name="van der Lee T.A.J."/>
        </authorList>
    </citation>
    <scope>NUCLEOTIDE SEQUENCE [LARGE SCALE GENOMIC DNA]</scope>
    <source>
        <strain evidence="8 9">JEL517</strain>
    </source>
</reference>
<dbReference type="OrthoDB" id="2284405at2759"/>
<dbReference type="AlphaFoldDB" id="A0A507C0M5"/>
<feature type="compositionally biased region" description="Basic and acidic residues" evidence="6">
    <location>
        <begin position="33"/>
        <end position="42"/>
    </location>
</feature>
<feature type="region of interest" description="Disordered" evidence="6">
    <location>
        <begin position="27"/>
        <end position="73"/>
    </location>
</feature>
<dbReference type="PROSITE" id="PS50066">
    <property type="entry name" value="MADS_BOX_2"/>
    <property type="match status" value="1"/>
</dbReference>
<feature type="compositionally biased region" description="Acidic residues" evidence="6">
    <location>
        <begin position="50"/>
        <end position="61"/>
    </location>
</feature>
<dbReference type="PROSITE" id="PS00350">
    <property type="entry name" value="MADS_BOX_1"/>
    <property type="match status" value="1"/>
</dbReference>
<feature type="region of interest" description="Disordered" evidence="6">
    <location>
        <begin position="289"/>
        <end position="308"/>
    </location>
</feature>
<dbReference type="InterPro" id="IPR036879">
    <property type="entry name" value="TF_MADSbox_sf"/>
</dbReference>
<dbReference type="PRINTS" id="PR00404">
    <property type="entry name" value="MADSDOMAIN"/>
</dbReference>
<dbReference type="GO" id="GO:0005634">
    <property type="term" value="C:nucleus"/>
    <property type="evidence" value="ECO:0007669"/>
    <property type="project" value="UniProtKB-SubCell"/>
</dbReference>
<keyword evidence="3" id="KW-0238">DNA-binding</keyword>
<protein>
    <recommendedName>
        <fullName evidence="7">MADS-box domain-containing protein</fullName>
    </recommendedName>
</protein>
<keyword evidence="5" id="KW-0539">Nucleus</keyword>
<dbReference type="InterPro" id="IPR002100">
    <property type="entry name" value="TF_MADSbox"/>
</dbReference>
<evidence type="ECO:0000313" key="9">
    <source>
        <dbReference type="Proteomes" id="UP000319731"/>
    </source>
</evidence>
<keyword evidence="9" id="KW-1185">Reference proteome</keyword>
<feature type="region of interest" description="Disordered" evidence="6">
    <location>
        <begin position="157"/>
        <end position="249"/>
    </location>
</feature>
<dbReference type="RefSeq" id="XP_031022600.1">
    <property type="nucleotide sequence ID" value="XM_031171450.1"/>
</dbReference>
<evidence type="ECO:0000256" key="3">
    <source>
        <dbReference type="ARBA" id="ARBA00023125"/>
    </source>
</evidence>
<feature type="compositionally biased region" description="Polar residues" evidence="6">
    <location>
        <begin position="158"/>
        <end position="173"/>
    </location>
</feature>
<dbReference type="SMART" id="SM00432">
    <property type="entry name" value="MADS"/>
    <property type="match status" value="1"/>
</dbReference>
<evidence type="ECO:0000259" key="7">
    <source>
        <dbReference type="PROSITE" id="PS50066"/>
    </source>
</evidence>
<comment type="caution">
    <text evidence="8">The sequence shown here is derived from an EMBL/GenBank/DDBJ whole genome shotgun (WGS) entry which is preliminary data.</text>
</comment>
<dbReference type="GO" id="GO:0000981">
    <property type="term" value="F:DNA-binding transcription factor activity, RNA polymerase II-specific"/>
    <property type="evidence" value="ECO:0007669"/>
    <property type="project" value="InterPro"/>
</dbReference>
<dbReference type="InterPro" id="IPR033897">
    <property type="entry name" value="SRF-like_MADS-box"/>
</dbReference>
<dbReference type="InterPro" id="IPR050142">
    <property type="entry name" value="MADS-box/MEF2_TF"/>
</dbReference>
<comment type="subcellular location">
    <subcellularLocation>
        <location evidence="1">Nucleus</location>
    </subcellularLocation>
</comment>
<gene>
    <name evidence="8" type="ORF">SmJEL517_g05524</name>
</gene>
<dbReference type="GO" id="GO:0045944">
    <property type="term" value="P:positive regulation of transcription by RNA polymerase II"/>
    <property type="evidence" value="ECO:0007669"/>
    <property type="project" value="InterPro"/>
</dbReference>
<sequence length="353" mass="38560">MRWEHFITQKLDSSNEANGQFINVDDMNGARKRTADEADLASHEATFVQEEADDDDDESGGVEESGKSTKRSGRRKIKIEFIEDKSRRHITFSKRKAGIMKKAYELSTLTGTQVLLLVASETGHVYTFATPKLQPLITQPTGKNLIQACLNAAETMPVGSSSGPIVQQLSQTRPTPPLVQQQQQQNQQKKQPSSRSSPVLAPQQQEPQHVSEQQLHNKLGTTAPAPSSSSTTLQQARPRSPSDIHSTSRGAGNIVYEAYGNSIPSINTSSHTGSNTPSLSSHYAYAQYSLPDDGKGQQPYAPKFYEGPPPTTGYYPSVSSSFTNAPRPMYNPIYAAHPRSAAPPPTNLNHESK</sequence>
<evidence type="ECO:0000256" key="6">
    <source>
        <dbReference type="SAM" id="MobiDB-lite"/>
    </source>
</evidence>
<keyword evidence="4" id="KW-0804">Transcription</keyword>
<dbReference type="PANTHER" id="PTHR48019">
    <property type="entry name" value="SERUM RESPONSE FACTOR HOMOLOG"/>
    <property type="match status" value="1"/>
</dbReference>
<dbReference type="GeneID" id="42006747"/>
<dbReference type="GO" id="GO:0000987">
    <property type="term" value="F:cis-regulatory region sequence-specific DNA binding"/>
    <property type="evidence" value="ECO:0007669"/>
    <property type="project" value="InterPro"/>
</dbReference>
<dbReference type="Proteomes" id="UP000319731">
    <property type="component" value="Unassembled WGS sequence"/>
</dbReference>
<evidence type="ECO:0000256" key="2">
    <source>
        <dbReference type="ARBA" id="ARBA00023015"/>
    </source>
</evidence>
<keyword evidence="2" id="KW-0805">Transcription regulation</keyword>
<feature type="compositionally biased region" description="Low complexity" evidence="6">
    <location>
        <begin position="202"/>
        <end position="214"/>
    </location>
</feature>
<dbReference type="STRING" id="1806994.A0A507C0M5"/>
<evidence type="ECO:0000256" key="5">
    <source>
        <dbReference type="ARBA" id="ARBA00023242"/>
    </source>
</evidence>
<accession>A0A507C0M5</accession>
<organism evidence="8 9">
    <name type="scientific">Synchytrium microbalum</name>
    <dbReference type="NCBI Taxonomy" id="1806994"/>
    <lineage>
        <taxon>Eukaryota</taxon>
        <taxon>Fungi</taxon>
        <taxon>Fungi incertae sedis</taxon>
        <taxon>Chytridiomycota</taxon>
        <taxon>Chytridiomycota incertae sedis</taxon>
        <taxon>Chytridiomycetes</taxon>
        <taxon>Synchytriales</taxon>
        <taxon>Synchytriaceae</taxon>
        <taxon>Synchytrium</taxon>
    </lineage>
</organism>
<feature type="compositionally biased region" description="Low complexity" evidence="6">
    <location>
        <begin position="180"/>
        <end position="191"/>
    </location>
</feature>
<name>A0A507C0M5_9FUNG</name>
<evidence type="ECO:0000256" key="1">
    <source>
        <dbReference type="ARBA" id="ARBA00004123"/>
    </source>
</evidence>
<feature type="domain" description="MADS-box" evidence="7">
    <location>
        <begin position="72"/>
        <end position="132"/>
    </location>
</feature>
<dbReference type="Gene3D" id="3.40.1810.10">
    <property type="entry name" value="Transcription factor, MADS-box"/>
    <property type="match status" value="1"/>
</dbReference>
<dbReference type="Pfam" id="PF00319">
    <property type="entry name" value="SRF-TF"/>
    <property type="match status" value="1"/>
</dbReference>
<dbReference type="FunFam" id="3.40.1810.10:FF:000002">
    <property type="entry name" value="Serum response factor b"/>
    <property type="match status" value="1"/>
</dbReference>